<dbReference type="PANTHER" id="PTHR23150">
    <property type="entry name" value="SULFATASE MODIFYING FACTOR 1, 2"/>
    <property type="match status" value="1"/>
</dbReference>
<sequence length="539" mass="58921">MAQIRDIKSGRGGDQPREPQAREPMPRRLAAIVAGDISGYSRLMQIDEEGTHNRVKRIERDLVEPSIREHHGRLVKTTGDGFIAIFDSPVEAVRASIVIQQNMVGRNAALPKHHWIEYRIGVNLGDVIIETDDVYGDGVNIATRLEGIAKAGEVYISGGIYEQIKHKLVCGYESLGDRKVKNITDPVRVYRVLPDPSALHENRKRREKILTLLLILALLIIAGGTLWSMFAPARKATEQASAPVSAPAEVSKAPAPAAKQPAPPPEPSPAVAPTQQQATPKPEASPMEKQAAPLTPPASPTVPETAPTTQGAAPARDPETISLRGGSFTMGSNEDISERPIRQVTVKPFAMGKFPVSVREWNACAAAKACGFTATGKDDAPVTNVSWSDAKQYVAWLAQVTRKPYRLPSEAEWEYAARGGTQTRYWWGDQFQPGMVNCRNCSDIPAVDQPVKVGSLKPNPFGLFDMGGAVDQWVEDCWHKNYQGAPADGSAWVENDCASHVIRSGSWRKDSNYARTSNRGSYDTNVRYPTHGFRVALPQ</sequence>
<reference evidence="4 5" key="1">
    <citation type="submission" date="2014-03" db="EMBL/GenBank/DDBJ databases">
        <title>Bradyrhizobium valentinum sp. nov., isolated from effective nodules of Lupinus mariae-josephae, a lupine endemic of basic-lime soils in Eastern Spain.</title>
        <authorList>
            <person name="Duran D."/>
            <person name="Rey L."/>
            <person name="Navarro A."/>
            <person name="Busquets A."/>
            <person name="Imperial J."/>
            <person name="Ruiz-Argueso T."/>
        </authorList>
    </citation>
    <scope>NUCLEOTIDE SEQUENCE [LARGE SCALE GENOMIC DNA]</scope>
    <source>
        <strain evidence="4 5">PAC68</strain>
    </source>
</reference>
<comment type="caution">
    <text evidence="4">The sequence shown here is derived from an EMBL/GenBank/DDBJ whole genome shotgun (WGS) entry which is preliminary data.</text>
</comment>
<dbReference type="PANTHER" id="PTHR23150:SF35">
    <property type="entry name" value="BLL6746 PROTEIN"/>
    <property type="match status" value="1"/>
</dbReference>
<dbReference type="Pfam" id="PF03781">
    <property type="entry name" value="FGE-sulfatase"/>
    <property type="match status" value="1"/>
</dbReference>
<dbReference type="AlphaFoldDB" id="A0A0R3M503"/>
<feature type="compositionally biased region" description="Low complexity" evidence="1">
    <location>
        <begin position="242"/>
        <end position="260"/>
    </location>
</feature>
<feature type="region of interest" description="Disordered" evidence="1">
    <location>
        <begin position="1"/>
        <end position="26"/>
    </location>
</feature>
<dbReference type="CDD" id="cd07302">
    <property type="entry name" value="CHD"/>
    <property type="match status" value="1"/>
</dbReference>
<dbReference type="InterPro" id="IPR029787">
    <property type="entry name" value="Nucleotide_cyclase"/>
</dbReference>
<feature type="domain" description="Guanylate cyclase" evidence="3">
    <location>
        <begin position="31"/>
        <end position="146"/>
    </location>
</feature>
<gene>
    <name evidence="4" type="ORF">CQ12_07380</name>
</gene>
<dbReference type="SUPFAM" id="SSF55073">
    <property type="entry name" value="Nucleotide cyclase"/>
    <property type="match status" value="1"/>
</dbReference>
<dbReference type="SUPFAM" id="SSF56436">
    <property type="entry name" value="C-type lectin-like"/>
    <property type="match status" value="1"/>
</dbReference>
<dbReference type="Pfam" id="PF00211">
    <property type="entry name" value="Guanylate_cyc"/>
    <property type="match status" value="1"/>
</dbReference>
<dbReference type="Gene3D" id="3.90.1580.10">
    <property type="entry name" value="paralog of FGE (formylglycine-generating enzyme)"/>
    <property type="match status" value="1"/>
</dbReference>
<evidence type="ECO:0000313" key="4">
    <source>
        <dbReference type="EMBL" id="KRR15096.1"/>
    </source>
</evidence>
<keyword evidence="2" id="KW-0472">Membrane</keyword>
<dbReference type="PROSITE" id="PS50125">
    <property type="entry name" value="GUANYLATE_CYCLASE_2"/>
    <property type="match status" value="1"/>
</dbReference>
<dbReference type="InterPro" id="IPR016187">
    <property type="entry name" value="CTDL_fold"/>
</dbReference>
<dbReference type="InterPro" id="IPR005532">
    <property type="entry name" value="SUMF_dom"/>
</dbReference>
<proteinExistence type="predicted"/>
<keyword evidence="2" id="KW-0812">Transmembrane</keyword>
<dbReference type="RefSeq" id="WP_057833524.1">
    <property type="nucleotide sequence ID" value="NZ_LLXZ01000004.1"/>
</dbReference>
<dbReference type="OrthoDB" id="9768004at2"/>
<dbReference type="STRING" id="280332.CQ12_07380"/>
<keyword evidence="5" id="KW-1185">Reference proteome</keyword>
<dbReference type="EMBL" id="LLXZ01000004">
    <property type="protein sequence ID" value="KRR15096.1"/>
    <property type="molecule type" value="Genomic_DNA"/>
</dbReference>
<dbReference type="GO" id="GO:0035556">
    <property type="term" value="P:intracellular signal transduction"/>
    <property type="evidence" value="ECO:0007669"/>
    <property type="project" value="InterPro"/>
</dbReference>
<dbReference type="Proteomes" id="UP000050863">
    <property type="component" value="Unassembled WGS sequence"/>
</dbReference>
<dbReference type="GO" id="GO:0004016">
    <property type="term" value="F:adenylate cyclase activity"/>
    <property type="evidence" value="ECO:0007669"/>
    <property type="project" value="UniProtKB-ARBA"/>
</dbReference>
<dbReference type="GO" id="GO:0120147">
    <property type="term" value="F:formylglycine-generating oxidase activity"/>
    <property type="evidence" value="ECO:0007669"/>
    <property type="project" value="TreeGrafter"/>
</dbReference>
<accession>A0A0R3M503</accession>
<dbReference type="InterPro" id="IPR001054">
    <property type="entry name" value="A/G_cyclase"/>
</dbReference>
<dbReference type="InterPro" id="IPR051043">
    <property type="entry name" value="Sulfatase_Mod_Factor_Kinase"/>
</dbReference>
<organism evidence="4 5">
    <name type="scientific">Bradyrhizobium jicamae</name>
    <dbReference type="NCBI Taxonomy" id="280332"/>
    <lineage>
        <taxon>Bacteria</taxon>
        <taxon>Pseudomonadati</taxon>
        <taxon>Pseudomonadota</taxon>
        <taxon>Alphaproteobacteria</taxon>
        <taxon>Hyphomicrobiales</taxon>
        <taxon>Nitrobacteraceae</taxon>
        <taxon>Bradyrhizobium</taxon>
    </lineage>
</organism>
<dbReference type="InterPro" id="IPR042095">
    <property type="entry name" value="SUMF_sf"/>
</dbReference>
<feature type="transmembrane region" description="Helical" evidence="2">
    <location>
        <begin position="209"/>
        <end position="230"/>
    </location>
</feature>
<evidence type="ECO:0000259" key="3">
    <source>
        <dbReference type="PROSITE" id="PS50125"/>
    </source>
</evidence>
<evidence type="ECO:0000313" key="5">
    <source>
        <dbReference type="Proteomes" id="UP000050863"/>
    </source>
</evidence>
<dbReference type="Gene3D" id="3.30.70.1230">
    <property type="entry name" value="Nucleotide cyclase"/>
    <property type="match status" value="1"/>
</dbReference>
<keyword evidence="2" id="KW-1133">Transmembrane helix</keyword>
<feature type="region of interest" description="Disordered" evidence="1">
    <location>
        <begin position="242"/>
        <end position="336"/>
    </location>
</feature>
<feature type="compositionally biased region" description="Pro residues" evidence="1">
    <location>
        <begin position="261"/>
        <end position="270"/>
    </location>
</feature>
<dbReference type="GO" id="GO:0009190">
    <property type="term" value="P:cyclic nucleotide biosynthetic process"/>
    <property type="evidence" value="ECO:0007669"/>
    <property type="project" value="InterPro"/>
</dbReference>
<evidence type="ECO:0000256" key="2">
    <source>
        <dbReference type="SAM" id="Phobius"/>
    </source>
</evidence>
<name>A0A0R3M503_9BRAD</name>
<protein>
    <recommendedName>
        <fullName evidence="3">Guanylate cyclase domain-containing protein</fullName>
    </recommendedName>
</protein>
<evidence type="ECO:0000256" key="1">
    <source>
        <dbReference type="SAM" id="MobiDB-lite"/>
    </source>
</evidence>